<sequence>MNRSELQSGALPSELKPLGIVFLVEIVHVMEIYISMWIRRVVGVEWVGGKEGVRAERACGWVLTVKLF</sequence>
<dbReference type="AlphaFoldDB" id="G2YIM4"/>
<dbReference type="Proteomes" id="UP000008177">
    <property type="component" value="Unplaced contigs"/>
</dbReference>
<protein>
    <submittedName>
        <fullName evidence="1">Uncharacterized protein</fullName>
    </submittedName>
</protein>
<proteinExistence type="predicted"/>
<accession>G2YIM4</accession>
<evidence type="ECO:0000313" key="1">
    <source>
        <dbReference type="EMBL" id="CCD51561.1"/>
    </source>
</evidence>
<reference evidence="2" key="1">
    <citation type="journal article" date="2011" name="PLoS Genet.">
        <title>Genomic analysis of the necrotrophic fungal pathogens Sclerotinia sclerotiorum and Botrytis cinerea.</title>
        <authorList>
            <person name="Amselem J."/>
            <person name="Cuomo C.A."/>
            <person name="van Kan J.A."/>
            <person name="Viaud M."/>
            <person name="Benito E.P."/>
            <person name="Couloux A."/>
            <person name="Coutinho P.M."/>
            <person name="de Vries R.P."/>
            <person name="Dyer P.S."/>
            <person name="Fillinger S."/>
            <person name="Fournier E."/>
            <person name="Gout L."/>
            <person name="Hahn M."/>
            <person name="Kohn L."/>
            <person name="Lapalu N."/>
            <person name="Plummer K.M."/>
            <person name="Pradier J.M."/>
            <person name="Quevillon E."/>
            <person name="Sharon A."/>
            <person name="Simon A."/>
            <person name="ten Have A."/>
            <person name="Tudzynski B."/>
            <person name="Tudzynski P."/>
            <person name="Wincker P."/>
            <person name="Andrew M."/>
            <person name="Anthouard V."/>
            <person name="Beever R.E."/>
            <person name="Beffa R."/>
            <person name="Benoit I."/>
            <person name="Bouzid O."/>
            <person name="Brault B."/>
            <person name="Chen Z."/>
            <person name="Choquer M."/>
            <person name="Collemare J."/>
            <person name="Cotton P."/>
            <person name="Danchin E.G."/>
            <person name="Da Silva C."/>
            <person name="Gautier A."/>
            <person name="Giraud C."/>
            <person name="Giraud T."/>
            <person name="Gonzalez C."/>
            <person name="Grossetete S."/>
            <person name="Guldener U."/>
            <person name="Henrissat B."/>
            <person name="Howlett B.J."/>
            <person name="Kodira C."/>
            <person name="Kretschmer M."/>
            <person name="Lappartient A."/>
            <person name="Leroch M."/>
            <person name="Levis C."/>
            <person name="Mauceli E."/>
            <person name="Neuveglise C."/>
            <person name="Oeser B."/>
            <person name="Pearson M."/>
            <person name="Poulain J."/>
            <person name="Poussereau N."/>
            <person name="Quesneville H."/>
            <person name="Rascle C."/>
            <person name="Schumacher J."/>
            <person name="Segurens B."/>
            <person name="Sexton A."/>
            <person name="Silva E."/>
            <person name="Sirven C."/>
            <person name="Soanes D.M."/>
            <person name="Talbot N.J."/>
            <person name="Templeton M."/>
            <person name="Yandava C."/>
            <person name="Yarden O."/>
            <person name="Zeng Q."/>
            <person name="Rollins J.A."/>
            <person name="Lebrun M.H."/>
            <person name="Dickman M."/>
        </authorList>
    </citation>
    <scope>NUCLEOTIDE SEQUENCE [LARGE SCALE GENOMIC DNA]</scope>
    <source>
        <strain evidence="2">T4</strain>
    </source>
</reference>
<evidence type="ECO:0000313" key="2">
    <source>
        <dbReference type="Proteomes" id="UP000008177"/>
    </source>
</evidence>
<gene>
    <name evidence="1" type="ORF">BofuT4_P018670.1</name>
</gene>
<dbReference type="InParanoid" id="G2YIM4"/>
<dbReference type="EMBL" id="FQ790337">
    <property type="protein sequence ID" value="CCD51561.1"/>
    <property type="molecule type" value="Genomic_DNA"/>
</dbReference>
<dbReference type="HOGENOM" id="CLU_2793714_0_0_1"/>
<organism evidence="1 2">
    <name type="scientific">Botryotinia fuckeliana (strain T4)</name>
    <name type="common">Noble rot fungus</name>
    <name type="synonym">Botrytis cinerea</name>
    <dbReference type="NCBI Taxonomy" id="999810"/>
    <lineage>
        <taxon>Eukaryota</taxon>
        <taxon>Fungi</taxon>
        <taxon>Dikarya</taxon>
        <taxon>Ascomycota</taxon>
        <taxon>Pezizomycotina</taxon>
        <taxon>Leotiomycetes</taxon>
        <taxon>Helotiales</taxon>
        <taxon>Sclerotiniaceae</taxon>
        <taxon>Botrytis</taxon>
    </lineage>
</organism>
<name>G2YIM4_BOTF4</name>